<dbReference type="Proteomes" id="UP000077926">
    <property type="component" value="Chromosome"/>
</dbReference>
<keyword evidence="2" id="KW-1185">Reference proteome</keyword>
<evidence type="ECO:0000313" key="2">
    <source>
        <dbReference type="Proteomes" id="UP000077926"/>
    </source>
</evidence>
<dbReference type="AlphaFoldDB" id="A0A1B3XKL8"/>
<proteinExistence type="predicted"/>
<gene>
    <name evidence="1" type="ORF">ABE28_005315</name>
</gene>
<accession>A0A1B3XKL8</accession>
<dbReference type="STRING" id="264697.ABE28_005315"/>
<organism evidence="1 2">
    <name type="scientific">Peribacillus muralis</name>
    <dbReference type="NCBI Taxonomy" id="264697"/>
    <lineage>
        <taxon>Bacteria</taxon>
        <taxon>Bacillati</taxon>
        <taxon>Bacillota</taxon>
        <taxon>Bacilli</taxon>
        <taxon>Bacillales</taxon>
        <taxon>Bacillaceae</taxon>
        <taxon>Peribacillus</taxon>
    </lineage>
</organism>
<dbReference type="RefSeq" id="WP_064466717.1">
    <property type="nucleotide sequence ID" value="NZ_CP017080.1"/>
</dbReference>
<reference evidence="1 2" key="1">
    <citation type="submission" date="2016-08" db="EMBL/GenBank/DDBJ databases">
        <title>Complete genome sequence of Bacillus muralis G25-68, a strain with toxicity to nematodes.</title>
        <authorList>
            <person name="Zheng Z."/>
        </authorList>
    </citation>
    <scope>NUCLEOTIDE SEQUENCE [LARGE SCALE GENOMIC DNA]</scope>
    <source>
        <strain evidence="1 2">G25-68</strain>
    </source>
</reference>
<protein>
    <submittedName>
        <fullName evidence="1">Uncharacterized protein</fullName>
    </submittedName>
</protein>
<dbReference type="OrthoDB" id="9884069at2"/>
<dbReference type="EMBL" id="CP017080">
    <property type="protein sequence ID" value="AOH53760.1"/>
    <property type="molecule type" value="Genomic_DNA"/>
</dbReference>
<evidence type="ECO:0000313" key="1">
    <source>
        <dbReference type="EMBL" id="AOH53760.1"/>
    </source>
</evidence>
<sequence length="59" mass="6572">MISFIGHISYRFALAMAMMAVTGKELQIAGSPFPFAVLTDGYQFHDSSLLHKYCFPLTV</sequence>
<name>A0A1B3XKL8_9BACI</name>
<dbReference type="KEGG" id="bmur:ABE28_005315"/>